<reference evidence="1 2" key="1">
    <citation type="submission" date="2016-10" db="EMBL/GenBank/DDBJ databases">
        <authorList>
            <person name="de Groot N.N."/>
        </authorList>
    </citation>
    <scope>NUCLEOTIDE SEQUENCE [LARGE SCALE GENOMIC DNA]</scope>
    <source>
        <strain evidence="2">EB21,IBRC-M 10013,KCTC 4048</strain>
    </source>
</reference>
<name>A0A1G9XXS6_9EURY</name>
<proteinExistence type="predicted"/>
<organism evidence="1 2">
    <name type="scientific">Haloarchaeobius iranensis</name>
    <dbReference type="NCBI Taxonomy" id="996166"/>
    <lineage>
        <taxon>Archaea</taxon>
        <taxon>Methanobacteriati</taxon>
        <taxon>Methanobacteriota</taxon>
        <taxon>Stenosarchaea group</taxon>
        <taxon>Halobacteria</taxon>
        <taxon>Halobacteriales</taxon>
        <taxon>Halorubellaceae</taxon>
        <taxon>Haloarchaeobius</taxon>
    </lineage>
</organism>
<accession>A0A1G9XXS6</accession>
<protein>
    <submittedName>
        <fullName evidence="1">Uncharacterized protein</fullName>
    </submittedName>
</protein>
<sequence>MGTGAFSNVEAERDISVTVANDASAYLGIQPGDGPNGNYADTTSNDALAISLTDDNNNIGSGVAGGEGINTNAVTSIGDIFKIQNQGTQEVDVAVTPLAYGDIDGQVFPPDIDGALAVLLEPQNPDEIEVDIEWGVIWPGIPVPEDVSFIGIKGLSPGDELRFNLVALAVPSSAIGSVEVSDEIQITARQP</sequence>
<dbReference type="EMBL" id="FNIA01000012">
    <property type="protein sequence ID" value="SDN01540.1"/>
    <property type="molecule type" value="Genomic_DNA"/>
</dbReference>
<gene>
    <name evidence="1" type="ORF">SAMN05192554_11230</name>
</gene>
<dbReference type="Proteomes" id="UP000199370">
    <property type="component" value="Unassembled WGS sequence"/>
</dbReference>
<keyword evidence="2" id="KW-1185">Reference proteome</keyword>
<dbReference type="AlphaFoldDB" id="A0A1G9XXS6"/>
<evidence type="ECO:0000313" key="1">
    <source>
        <dbReference type="EMBL" id="SDN01540.1"/>
    </source>
</evidence>
<dbReference type="STRING" id="996166.SAMN05192554_11230"/>
<evidence type="ECO:0000313" key="2">
    <source>
        <dbReference type="Proteomes" id="UP000199370"/>
    </source>
</evidence>